<dbReference type="Proteomes" id="UP000263654">
    <property type="component" value="Segment"/>
</dbReference>
<dbReference type="EMBL" id="MH669007">
    <property type="protein sequence ID" value="AXQ61359.1"/>
    <property type="molecule type" value="Genomic_DNA"/>
</dbReference>
<name>A0A385DS13_9CAUD</name>
<gene>
    <name evidence="2" type="primary">40</name>
    <name evidence="2" type="ORF">SEA_MARIETTA_40</name>
</gene>
<reference evidence="2 3" key="1">
    <citation type="submission" date="2018-07" db="EMBL/GenBank/DDBJ databases">
        <authorList>
            <person name="Burke E.M."/>
            <person name="Good S."/>
            <person name="Jeffords E.T."/>
            <person name="Pearson M."/>
            <person name="Sohlstrom A."/>
            <person name="Westholm D.E."/>
            <person name="Butela K.A."/>
            <person name="Garlena R.A."/>
            <person name="Russell D.A."/>
            <person name="Pope W.H."/>
            <person name="Jacobs-Sera D."/>
            <person name="Hatfull G.F."/>
        </authorList>
    </citation>
    <scope>NUCLEOTIDE SEQUENCE [LARGE SCALE GENOMIC DNA]</scope>
</reference>
<organism evidence="2 3">
    <name type="scientific">Gordonia phage Marietta</name>
    <dbReference type="NCBI Taxonomy" id="2301558"/>
    <lineage>
        <taxon>Viruses</taxon>
        <taxon>Duplodnaviria</taxon>
        <taxon>Heunggongvirae</taxon>
        <taxon>Uroviricota</taxon>
        <taxon>Caudoviricetes</taxon>
        <taxon>Zierdtviridae</taxon>
        <taxon>Emilbogenvirinae</taxon>
        <taxon>Sukkupivirus</taxon>
        <taxon>Sukkupivirus marietta</taxon>
    </lineage>
</organism>
<evidence type="ECO:0000313" key="3">
    <source>
        <dbReference type="Proteomes" id="UP000263654"/>
    </source>
</evidence>
<dbReference type="GeneID" id="65115684"/>
<feature type="region of interest" description="Disordered" evidence="1">
    <location>
        <begin position="171"/>
        <end position="197"/>
    </location>
</feature>
<dbReference type="KEGG" id="vg:65115684"/>
<protein>
    <submittedName>
        <fullName evidence="2">Tail assembly chaperone</fullName>
    </submittedName>
</protein>
<keyword evidence="3" id="KW-1185">Reference proteome</keyword>
<dbReference type="RefSeq" id="YP_010098016.1">
    <property type="nucleotide sequence ID" value="NC_055763.1"/>
</dbReference>
<sequence length="269" mass="30949">MASVSFEDLEKRAARRIKGRNRSPYVLKVEGDDDIVIKYPDAVTSMEYEAATGIMEQLRILSGSEYPRLIDLFRGKDIAVVQLFITDMWETWNDDSHEVPGGKRGLIQLFDQYGRDLLLDFRDYWSGLDVIEYFSGERSWFEFYEYMNALPPHSRFKAKLALDPDLAEQLHAQRKAAGETDEEIEDDNSEGWKPETRSQEGFTPIIAIMYSMLEALNEISRTTVAVNGGKPPQQQKLPRPFSALEMLELQDERDDMMDLGARFGMKQPD</sequence>
<accession>A0A385DS13</accession>
<feature type="compositionally biased region" description="Acidic residues" evidence="1">
    <location>
        <begin position="179"/>
        <end position="189"/>
    </location>
</feature>
<proteinExistence type="predicted"/>
<evidence type="ECO:0000313" key="2">
    <source>
        <dbReference type="EMBL" id="AXQ61359.1"/>
    </source>
</evidence>
<evidence type="ECO:0000256" key="1">
    <source>
        <dbReference type="SAM" id="MobiDB-lite"/>
    </source>
</evidence>